<feature type="transmembrane region" description="Helical" evidence="1">
    <location>
        <begin position="191"/>
        <end position="213"/>
    </location>
</feature>
<dbReference type="EC" id="3.6.1.27" evidence="3"/>
<keyword evidence="1" id="KW-0472">Membrane</keyword>
<dbReference type="PANTHER" id="PTHR14969">
    <property type="entry name" value="SPHINGOSINE-1-PHOSPHATE PHOSPHOHYDROLASE"/>
    <property type="match status" value="1"/>
</dbReference>
<dbReference type="RefSeq" id="WP_174497184.1">
    <property type="nucleotide sequence ID" value="NZ_CADDWK010000012.1"/>
</dbReference>
<evidence type="ECO:0000313" key="4">
    <source>
        <dbReference type="Proteomes" id="UP000581688"/>
    </source>
</evidence>
<name>A0A841Q8N5_9BACI</name>
<dbReference type="EMBL" id="JACHGH010000011">
    <property type="protein sequence ID" value="MBB6454683.1"/>
    <property type="molecule type" value="Genomic_DNA"/>
</dbReference>
<dbReference type="InterPro" id="IPR036938">
    <property type="entry name" value="PAP2/HPO_sf"/>
</dbReference>
<organism evidence="3 4">
    <name type="scientific">Salirhabdus euzebyi</name>
    <dbReference type="NCBI Taxonomy" id="394506"/>
    <lineage>
        <taxon>Bacteria</taxon>
        <taxon>Bacillati</taxon>
        <taxon>Bacillota</taxon>
        <taxon>Bacilli</taxon>
        <taxon>Bacillales</taxon>
        <taxon>Bacillaceae</taxon>
        <taxon>Salirhabdus</taxon>
    </lineage>
</organism>
<feature type="domain" description="Phosphatidic acid phosphatase type 2/haloperoxidase" evidence="2">
    <location>
        <begin position="93"/>
        <end position="206"/>
    </location>
</feature>
<dbReference type="Gene3D" id="1.20.144.10">
    <property type="entry name" value="Phosphatidic acid phosphatase type 2/haloperoxidase"/>
    <property type="match status" value="2"/>
</dbReference>
<dbReference type="SMART" id="SM00014">
    <property type="entry name" value="acidPPc"/>
    <property type="match status" value="1"/>
</dbReference>
<evidence type="ECO:0000256" key="1">
    <source>
        <dbReference type="SAM" id="Phobius"/>
    </source>
</evidence>
<comment type="caution">
    <text evidence="3">The sequence shown here is derived from an EMBL/GenBank/DDBJ whole genome shotgun (WGS) entry which is preliminary data.</text>
</comment>
<feature type="transmembrane region" description="Helical" evidence="1">
    <location>
        <begin position="131"/>
        <end position="152"/>
    </location>
</feature>
<feature type="transmembrane region" description="Helical" evidence="1">
    <location>
        <begin position="67"/>
        <end position="86"/>
    </location>
</feature>
<dbReference type="CDD" id="cd03392">
    <property type="entry name" value="PAP2_like_2"/>
    <property type="match status" value="1"/>
</dbReference>
<feature type="transmembrane region" description="Helical" evidence="1">
    <location>
        <begin position="93"/>
        <end position="111"/>
    </location>
</feature>
<dbReference type="AlphaFoldDB" id="A0A841Q8N5"/>
<proteinExistence type="predicted"/>
<dbReference type="InterPro" id="IPR000326">
    <property type="entry name" value="PAP2/HPO"/>
</dbReference>
<reference evidence="3 4" key="1">
    <citation type="submission" date="2020-08" db="EMBL/GenBank/DDBJ databases">
        <title>Genomic Encyclopedia of Type Strains, Phase IV (KMG-IV): sequencing the most valuable type-strain genomes for metagenomic binning, comparative biology and taxonomic classification.</title>
        <authorList>
            <person name="Goeker M."/>
        </authorList>
    </citation>
    <scope>NUCLEOTIDE SEQUENCE [LARGE SCALE GENOMIC DNA]</scope>
    <source>
        <strain evidence="3 4">DSM 19612</strain>
    </source>
</reference>
<protein>
    <submittedName>
        <fullName evidence="3">Undecaprenyl-diphosphatase</fullName>
        <ecNumber evidence="3">3.6.1.27</ecNumber>
    </submittedName>
</protein>
<keyword evidence="3" id="KW-0378">Hydrolase</keyword>
<evidence type="ECO:0000313" key="3">
    <source>
        <dbReference type="EMBL" id="MBB6454683.1"/>
    </source>
</evidence>
<keyword evidence="4" id="KW-1185">Reference proteome</keyword>
<dbReference type="PANTHER" id="PTHR14969:SF13">
    <property type="entry name" value="AT30094P"/>
    <property type="match status" value="1"/>
</dbReference>
<dbReference type="GO" id="GO:0050380">
    <property type="term" value="F:undecaprenyl-diphosphatase activity"/>
    <property type="evidence" value="ECO:0007669"/>
    <property type="project" value="UniProtKB-EC"/>
</dbReference>
<accession>A0A841Q8N5</accession>
<feature type="transmembrane region" description="Helical" evidence="1">
    <location>
        <begin position="12"/>
        <end position="30"/>
    </location>
</feature>
<dbReference type="SUPFAM" id="SSF48317">
    <property type="entry name" value="Acid phosphatase/Vanadium-dependent haloperoxidase"/>
    <property type="match status" value="1"/>
</dbReference>
<dbReference type="Pfam" id="PF01569">
    <property type="entry name" value="PAP2"/>
    <property type="match status" value="1"/>
</dbReference>
<keyword evidence="1" id="KW-1133">Transmembrane helix</keyword>
<keyword evidence="1" id="KW-0812">Transmembrane</keyword>
<feature type="transmembrane region" description="Helical" evidence="1">
    <location>
        <begin position="164"/>
        <end position="185"/>
    </location>
</feature>
<gene>
    <name evidence="3" type="ORF">HNQ94_003172</name>
</gene>
<sequence length="223" mass="25774">MLQNRHRTKRIWYQTSLFLLSILIVLLLAIRVSQTNLPFIDDWSSAIVQEIEEHHFLYILFRWITELGSIPFMSVVIGMVSVLLWVKWKDGAAAFFLIIGVSSGFLLNVMVKSIVERERPRILAAIDAEGYSFPSGHAMVSLICYGLLTYLFMRYIHSKSANRFIIAVSSIFVLLIGFSRVMIRAHYVTDVVAGFILGYVWLLVVIFFHQLWIQIRNQKKKSD</sequence>
<dbReference type="Proteomes" id="UP000581688">
    <property type="component" value="Unassembled WGS sequence"/>
</dbReference>
<evidence type="ECO:0000259" key="2">
    <source>
        <dbReference type="SMART" id="SM00014"/>
    </source>
</evidence>